<dbReference type="PANTHER" id="PTHR10693">
    <property type="entry name" value="RAS GTPASE-ACTIVATING PROTEIN-BINDING PROTEIN"/>
    <property type="match status" value="1"/>
</dbReference>
<protein>
    <recommendedName>
        <fullName evidence="3">NTF2 domain-containing protein</fullName>
    </recommendedName>
</protein>
<accession>A0A178VAW9</accession>
<evidence type="ECO:0000313" key="5">
    <source>
        <dbReference type="Proteomes" id="UP000078284"/>
    </source>
</evidence>
<comment type="caution">
    <text evidence="4">The sequence shown here is derived from an EMBL/GenBank/DDBJ whole genome shotgun (WGS) entry which is preliminary data.</text>
</comment>
<dbReference type="InterPro" id="IPR032710">
    <property type="entry name" value="NTF2-like_dom_sf"/>
</dbReference>
<sequence>MSENNTTAEIVSKTFVKQYYYILNEEPHYLHIFYNEPCLFNRRDPATHVKKAFWTKKEVKDEFLAMRYEDYTAEIETSLGIPYPMGNGRVIVFVNGYLTRKKDNVRYKFTQTFLLVQQDNGFCVVNDIFRFKETQTQLPTSNPIPPSPQKPAATES</sequence>
<feature type="region of interest" description="Disordered" evidence="2">
    <location>
        <begin position="136"/>
        <end position="156"/>
    </location>
</feature>
<dbReference type="CDD" id="cd00780">
    <property type="entry name" value="NTF2"/>
    <property type="match status" value="1"/>
</dbReference>
<organism evidence="4 5">
    <name type="scientific">Arabidopsis thaliana</name>
    <name type="common">Mouse-ear cress</name>
    <dbReference type="NCBI Taxonomy" id="3702"/>
    <lineage>
        <taxon>Eukaryota</taxon>
        <taxon>Viridiplantae</taxon>
        <taxon>Streptophyta</taxon>
        <taxon>Embryophyta</taxon>
        <taxon>Tracheophyta</taxon>
        <taxon>Spermatophyta</taxon>
        <taxon>Magnoliopsida</taxon>
        <taxon>eudicotyledons</taxon>
        <taxon>Gunneridae</taxon>
        <taxon>Pentapetalae</taxon>
        <taxon>rosids</taxon>
        <taxon>malvids</taxon>
        <taxon>Brassicales</taxon>
        <taxon>Brassicaceae</taxon>
        <taxon>Camelineae</taxon>
        <taxon>Arabidopsis</taxon>
    </lineage>
</organism>
<dbReference type="InterPro" id="IPR039539">
    <property type="entry name" value="Ras_GTPase_bind_prot"/>
</dbReference>
<dbReference type="PANTHER" id="PTHR10693:SF75">
    <property type="entry name" value="NUCLEAR TRANSPORT FACTOR 2"/>
    <property type="match status" value="1"/>
</dbReference>
<dbReference type="SUPFAM" id="SSF54427">
    <property type="entry name" value="NTF2-like"/>
    <property type="match status" value="1"/>
</dbReference>
<proteinExistence type="predicted"/>
<evidence type="ECO:0000256" key="1">
    <source>
        <dbReference type="ARBA" id="ARBA00022884"/>
    </source>
</evidence>
<evidence type="ECO:0000256" key="2">
    <source>
        <dbReference type="SAM" id="MobiDB-lite"/>
    </source>
</evidence>
<dbReference type="Pfam" id="PF02136">
    <property type="entry name" value="NTF2"/>
    <property type="match status" value="1"/>
</dbReference>
<evidence type="ECO:0000259" key="3">
    <source>
        <dbReference type="PROSITE" id="PS50177"/>
    </source>
</evidence>
<keyword evidence="1" id="KW-0694">RNA-binding</keyword>
<reference evidence="5" key="1">
    <citation type="journal article" date="2016" name="Proc. Natl. Acad. Sci. U.S.A.">
        <title>Chromosome-level assembly of Arabidopsis thaliana Ler reveals the extent of translocation and inversion polymorphisms.</title>
        <authorList>
            <person name="Zapata L."/>
            <person name="Ding J."/>
            <person name="Willing E.M."/>
            <person name="Hartwig B."/>
            <person name="Bezdan D."/>
            <person name="Jiao W.B."/>
            <person name="Patel V."/>
            <person name="Velikkakam James G."/>
            <person name="Koornneef M."/>
            <person name="Ossowski S."/>
            <person name="Schneeberger K."/>
        </authorList>
    </citation>
    <scope>NUCLEOTIDE SEQUENCE [LARGE SCALE GENOMIC DNA]</scope>
    <source>
        <strain evidence="5">cv. Landsberg erecta</strain>
    </source>
</reference>
<dbReference type="GO" id="GO:0003723">
    <property type="term" value="F:RNA binding"/>
    <property type="evidence" value="ECO:0007669"/>
    <property type="project" value="UniProtKB-KW"/>
</dbReference>
<dbReference type="Proteomes" id="UP000078284">
    <property type="component" value="Chromosome 3"/>
</dbReference>
<dbReference type="ExpressionAtlas" id="A0A178VAW9">
    <property type="expression patterns" value="baseline and differential"/>
</dbReference>
<dbReference type="EMBL" id="LUHQ01000003">
    <property type="protein sequence ID" value="OAP02505.1"/>
    <property type="molecule type" value="Genomic_DNA"/>
</dbReference>
<name>A0A178VAW9_ARATH</name>
<feature type="domain" description="NTF2" evidence="3">
    <location>
        <begin position="11"/>
        <end position="131"/>
    </location>
</feature>
<dbReference type="PROSITE" id="PS50177">
    <property type="entry name" value="NTF2_DOMAIN"/>
    <property type="match status" value="1"/>
</dbReference>
<gene>
    <name evidence="4" type="ordered locus">AXX17_At3g26430</name>
</gene>
<dbReference type="Gene3D" id="3.10.450.50">
    <property type="match status" value="1"/>
</dbReference>
<dbReference type="AlphaFoldDB" id="A0A178VAW9"/>
<dbReference type="InterPro" id="IPR018222">
    <property type="entry name" value="Nuclear_transport_factor_2_euk"/>
</dbReference>
<evidence type="ECO:0000313" key="4">
    <source>
        <dbReference type="EMBL" id="OAP02505.1"/>
    </source>
</evidence>
<dbReference type="InterPro" id="IPR002075">
    <property type="entry name" value="NTF2_dom"/>
</dbReference>
<dbReference type="GO" id="GO:0005737">
    <property type="term" value="C:cytoplasm"/>
    <property type="evidence" value="ECO:0007669"/>
    <property type="project" value="UniProtKB-ARBA"/>
</dbReference>